<dbReference type="OMA" id="IARINMR"/>
<feature type="region of interest" description="Disordered" evidence="1">
    <location>
        <begin position="534"/>
        <end position="578"/>
    </location>
</feature>
<dbReference type="Proteomes" id="UP000001471">
    <property type="component" value="Unassembled WGS sequence"/>
</dbReference>
<feature type="compositionally biased region" description="Basic and acidic residues" evidence="1">
    <location>
        <begin position="440"/>
        <end position="453"/>
    </location>
</feature>
<sequence length="595" mass="67556">MSYIDHMAMNRSPYSKQPLEQSHAVAYTGYVIGPSAPPSPPSASHQAPKKSMKNFHISHQAPDQRIELPSAASASSPNPSAPSDTDDSAQIQLFALQKQWLEAAKDDLQPRLITKVPGIEKQHWLVGSKMPSDKDLVPSHIWHLRSFQPSKRYVAYQHLSLLARNMIKHDQRSKEYQTLWTAISSFRIRLVQHERDWLASVKKSTPEEIVERLKRIGYEQAINTMVTKAMVDEFDKYQKARLPALSNAHQGAQTTQPQTLPAVQAPSEHNKSEKNSKVSSKSPLQSPLAPATTAQPARQNPSVKPDKVKYPNDLVRVPEYPLDHISDYTPNSETGMYKCRHPHETKQSCCQTGLTENKMRASIQKEIFSWRGRVEMLIHKGELDPRHKTWDRTCNVTLKKQEQAAAERLATQKAKEDAEERVAKARQERRKEKRLQQAAKAKEDEKKRQKEVDEAIAAGREPPAPVTKQPGVNGKGITTDAKAAALKKHMRLHQDCQALESRKKWPNWDRFDAWWDVKRLRVEGAALSAEQRALLQEPEPSALSDKDPNFSKKKAAEKKAEEKRSNQEANKENVVTEVEVVEDDELDDLFEDDKL</sequence>
<feature type="region of interest" description="Disordered" evidence="1">
    <location>
        <begin position="411"/>
        <end position="476"/>
    </location>
</feature>
<dbReference type="InParanoid" id="B2WB55"/>
<gene>
    <name evidence="2" type="ORF">PTRG_06867</name>
</gene>
<feature type="compositionally biased region" description="Basic and acidic residues" evidence="1">
    <location>
        <begin position="413"/>
        <end position="430"/>
    </location>
</feature>
<protein>
    <submittedName>
        <fullName evidence="2">Uncharacterized protein</fullName>
    </submittedName>
</protein>
<feature type="compositionally biased region" description="Polar residues" evidence="1">
    <location>
        <begin position="292"/>
        <end position="302"/>
    </location>
</feature>
<dbReference type="HOGENOM" id="CLU_469433_0_0_1"/>
<feature type="compositionally biased region" description="Basic and acidic residues" evidence="1">
    <location>
        <begin position="557"/>
        <end position="571"/>
    </location>
</feature>
<organism evidence="2 3">
    <name type="scientific">Pyrenophora tritici-repentis (strain Pt-1C-BFP)</name>
    <name type="common">Wheat tan spot fungus</name>
    <name type="synonym">Drechslera tritici-repentis</name>
    <dbReference type="NCBI Taxonomy" id="426418"/>
    <lineage>
        <taxon>Eukaryota</taxon>
        <taxon>Fungi</taxon>
        <taxon>Dikarya</taxon>
        <taxon>Ascomycota</taxon>
        <taxon>Pezizomycotina</taxon>
        <taxon>Dothideomycetes</taxon>
        <taxon>Pleosporomycetidae</taxon>
        <taxon>Pleosporales</taxon>
        <taxon>Pleosporineae</taxon>
        <taxon>Pleosporaceae</taxon>
        <taxon>Pyrenophora</taxon>
    </lineage>
</organism>
<dbReference type="AlphaFoldDB" id="B2WB55"/>
<feature type="region of interest" description="Disordered" evidence="1">
    <location>
        <begin position="247"/>
        <end position="312"/>
    </location>
</feature>
<feature type="compositionally biased region" description="Polar residues" evidence="1">
    <location>
        <begin position="247"/>
        <end position="261"/>
    </location>
</feature>
<reference evidence="3" key="1">
    <citation type="journal article" date="2013" name="G3 (Bethesda)">
        <title>Comparative genomics of a plant-pathogenic fungus, Pyrenophora tritici-repentis, reveals transduplication and the impact of repeat elements on pathogenicity and population divergence.</title>
        <authorList>
            <person name="Manning V.A."/>
            <person name="Pandelova I."/>
            <person name="Dhillon B."/>
            <person name="Wilhelm L.J."/>
            <person name="Goodwin S.B."/>
            <person name="Berlin A.M."/>
            <person name="Figueroa M."/>
            <person name="Freitag M."/>
            <person name="Hane J.K."/>
            <person name="Henrissat B."/>
            <person name="Holman W.H."/>
            <person name="Kodira C.D."/>
            <person name="Martin J."/>
            <person name="Oliver R.P."/>
            <person name="Robbertse B."/>
            <person name="Schackwitz W."/>
            <person name="Schwartz D.C."/>
            <person name="Spatafora J.W."/>
            <person name="Turgeon B.G."/>
            <person name="Yandava C."/>
            <person name="Young S."/>
            <person name="Zhou S."/>
            <person name="Zeng Q."/>
            <person name="Grigoriev I.V."/>
            <person name="Ma L.-J."/>
            <person name="Ciuffetti L.M."/>
        </authorList>
    </citation>
    <scope>NUCLEOTIDE SEQUENCE [LARGE SCALE GENOMIC DNA]</scope>
    <source>
        <strain evidence="3">Pt-1C-BFP</strain>
    </source>
</reference>
<dbReference type="EMBL" id="DS231621">
    <property type="protein sequence ID" value="EDU49787.1"/>
    <property type="molecule type" value="Genomic_DNA"/>
</dbReference>
<dbReference type="eggNOG" id="ENOG502R91U">
    <property type="taxonomic scope" value="Eukaryota"/>
</dbReference>
<evidence type="ECO:0000256" key="1">
    <source>
        <dbReference type="SAM" id="MobiDB-lite"/>
    </source>
</evidence>
<accession>B2WB55</accession>
<proteinExistence type="predicted"/>
<evidence type="ECO:0000313" key="2">
    <source>
        <dbReference type="EMBL" id="EDU49787.1"/>
    </source>
</evidence>
<dbReference type="OrthoDB" id="3694353at2759"/>
<name>B2WB55_PYRTR</name>
<evidence type="ECO:0000313" key="3">
    <source>
        <dbReference type="Proteomes" id="UP000001471"/>
    </source>
</evidence>